<comment type="similarity">
    <text evidence="2">Belongs to the DNA2/NAM7 helicase family. SDE3 subfamily.</text>
</comment>
<dbReference type="Pfam" id="PF13087">
    <property type="entry name" value="AAA_12"/>
    <property type="match status" value="1"/>
</dbReference>
<feature type="domain" description="DNA2/NAM7 helicase-like C-terminal" evidence="12">
    <location>
        <begin position="905"/>
        <end position="1098"/>
    </location>
</feature>
<dbReference type="Pfam" id="PF21635">
    <property type="entry name" value="Mov-10_helical"/>
    <property type="match status" value="1"/>
</dbReference>
<dbReference type="Gene3D" id="3.40.50.300">
    <property type="entry name" value="P-loop containing nucleotide triphosphate hydrolases"/>
    <property type="match status" value="2"/>
</dbReference>
<feature type="domain" description="DNA2/NAM7 helicase helicase" evidence="11">
    <location>
        <begin position="793"/>
        <end position="869"/>
    </location>
</feature>
<dbReference type="GO" id="GO:0005737">
    <property type="term" value="C:cytoplasm"/>
    <property type="evidence" value="ECO:0007669"/>
    <property type="project" value="UniProtKB-SubCell"/>
</dbReference>
<dbReference type="InterPro" id="IPR027417">
    <property type="entry name" value="P-loop_NTPase"/>
</dbReference>
<evidence type="ECO:0000256" key="9">
    <source>
        <dbReference type="ARBA" id="ARBA00023158"/>
    </source>
</evidence>
<comment type="catalytic activity">
    <reaction evidence="10">
        <text>ATP + H2O = ADP + phosphate + H(+)</text>
        <dbReference type="Rhea" id="RHEA:13065"/>
        <dbReference type="ChEBI" id="CHEBI:15377"/>
        <dbReference type="ChEBI" id="CHEBI:15378"/>
        <dbReference type="ChEBI" id="CHEBI:30616"/>
        <dbReference type="ChEBI" id="CHEBI:43474"/>
        <dbReference type="ChEBI" id="CHEBI:456216"/>
        <dbReference type="EC" id="3.6.4.13"/>
    </reaction>
</comment>
<proteinExistence type="inferred from homology"/>
<name>A0AAV8VFH1_9CUCU</name>
<dbReference type="Pfam" id="PF13086">
    <property type="entry name" value="AAA_11"/>
    <property type="match status" value="2"/>
</dbReference>
<evidence type="ECO:0000256" key="2">
    <source>
        <dbReference type="ARBA" id="ARBA00005601"/>
    </source>
</evidence>
<reference evidence="15 16" key="1">
    <citation type="journal article" date="2023" name="Insect Mol. Biol.">
        <title>Genome sequencing provides insights into the evolution of gene families encoding plant cell wall-degrading enzymes in longhorned beetles.</title>
        <authorList>
            <person name="Shin N.R."/>
            <person name="Okamura Y."/>
            <person name="Kirsch R."/>
            <person name="Pauchet Y."/>
        </authorList>
    </citation>
    <scope>NUCLEOTIDE SEQUENCE [LARGE SCALE GENOMIC DNA]</scope>
    <source>
        <strain evidence="15">EAD_L_NR</strain>
    </source>
</reference>
<dbReference type="GO" id="GO:0016787">
    <property type="term" value="F:hydrolase activity"/>
    <property type="evidence" value="ECO:0007669"/>
    <property type="project" value="UniProtKB-KW"/>
</dbReference>
<dbReference type="InterPro" id="IPR041679">
    <property type="entry name" value="DNA2/NAM7-like_C"/>
</dbReference>
<protein>
    <recommendedName>
        <fullName evidence="3">RNA helicase</fullName>
        <ecNumber evidence="3">3.6.4.13</ecNumber>
    </recommendedName>
</protein>
<evidence type="ECO:0000256" key="1">
    <source>
        <dbReference type="ARBA" id="ARBA00004496"/>
    </source>
</evidence>
<evidence type="ECO:0000313" key="15">
    <source>
        <dbReference type="EMBL" id="KAJ8912969.1"/>
    </source>
</evidence>
<evidence type="ECO:0000256" key="6">
    <source>
        <dbReference type="ARBA" id="ARBA00022801"/>
    </source>
</evidence>
<sequence>MWNYILNLWKSPTTRADDLSLEDASNILEEDLAKEEAEIKHLSENTNDDEIIRNTYYNKIGVITKYEEDIFFIDDQYSFTSDDANFGVGSRVSYNILIADGHQSVINVNLIDNDWDVVETNNSRWTTRVFICKVEQQINRTLILSPGDINVNLNDVALDFLPIVGDWVELDAKCSVDEREINLAGQIIQINRISPVRAHIESGIVTTWDAVSGTGVVNRNIGYFPQVRDKVIVEIVESDQLKCSWRALRLSPEDYSRELHKINTLHNLPEHIDEFKNEYPGLQIEAPLLNFHKLNKSESFKVIISNISSEKVILKGVEFFENNGQCKVINKFESAVEIATDTTFNVVCECTPKNIGNSSSCLLFYFENFKVRKLIHVNVSLHFEQPTNYLKGIPKKFYEHSSDNELVKGRRISAPPRFVSKDIPWYSVPKKLIDTISKYYLNDPLELVQELKVVKPVLFSNISFFNFEDKFHNLLYLEEIENLQMISNYDQEKACLIPCQDFLLLEIENLSERRPSIVLGDKVIATDAVNKNGVSFEGFVHKVGAKHIFLKFSQLFHDSYKGDDYSIKIVPSRSKYRRLHHAIFLAPRALGKEILFPSKIYEKDLQVNFFEAVDMCDNSIILNKTLSPQEAKKKLIEINNINKSAKNVNTPVGKCKLELEWYNKNLNTKQRDAVKNVLHGKARPLPYIIFGPPGTGKTVTIIEMVLQIIRLIPQSRLLITAPSNSASDLVALRLIESGVLKPGDLVRLVSYNYALSDTIPLKLVPYCATASLAKDGTADNETTTHSGVKLECSQAALGRHRITVSTCSLVGHLYSVGFPKGHFSHIIVDEAGQASEPEVLIPLTFLDKVSGQIILAGDPLQLGPVVLSKIAGECGLNESFLERLINRFPYVIDPQGFPDTSGYDPRLVTKLLYNYRSLPTLLKLTSSLFYNDELIATIDDKNSKEATFANKLGEMLPKNNPDEIRHLIFHGVDGENYQSFDSPSWYNPHEAAQVFYYVNELYRLGVASTEIGIITPYIKQVKEIRSLFIEAEFDIPKIGTVEEFQGQEFEVVILSTVRSCQEYVSVDVRHSLGFITSPRRLNVALSRAKALLFIIGNPNLLCQDVYWNSVLKYCLEHGSYTGCDLC</sequence>
<dbReference type="SUPFAM" id="SSF52540">
    <property type="entry name" value="P-loop containing nucleoside triphosphate hydrolases"/>
    <property type="match status" value="1"/>
</dbReference>
<accession>A0AAV8VFH1</accession>
<keyword evidence="4" id="KW-0963">Cytoplasm</keyword>
<feature type="domain" description="DNA2/NAM7 helicase helicase" evidence="11">
    <location>
        <begin position="665"/>
        <end position="752"/>
    </location>
</feature>
<evidence type="ECO:0000256" key="3">
    <source>
        <dbReference type="ARBA" id="ARBA00012552"/>
    </source>
</evidence>
<dbReference type="InterPro" id="IPR047187">
    <property type="entry name" value="SF1_C_Upf1"/>
</dbReference>
<keyword evidence="9" id="KW-0943">RNA-mediated gene silencing</keyword>
<dbReference type="Pfam" id="PF21634">
    <property type="entry name" value="MOV-10_beta-barrel"/>
    <property type="match status" value="1"/>
</dbReference>
<evidence type="ECO:0000256" key="8">
    <source>
        <dbReference type="ARBA" id="ARBA00022840"/>
    </source>
</evidence>
<evidence type="ECO:0000256" key="4">
    <source>
        <dbReference type="ARBA" id="ARBA00022490"/>
    </source>
</evidence>
<keyword evidence="7" id="KW-0347">Helicase</keyword>
<dbReference type="CDD" id="cd18078">
    <property type="entry name" value="DEXXQc_Mov10L1"/>
    <property type="match status" value="1"/>
</dbReference>
<evidence type="ECO:0000256" key="10">
    <source>
        <dbReference type="ARBA" id="ARBA00047984"/>
    </source>
</evidence>
<dbReference type="GO" id="GO:0031047">
    <property type="term" value="P:regulatory ncRNA-mediated gene silencing"/>
    <property type="evidence" value="ECO:0007669"/>
    <property type="project" value="UniProtKB-KW"/>
</dbReference>
<dbReference type="EC" id="3.6.4.13" evidence="3"/>
<evidence type="ECO:0000256" key="5">
    <source>
        <dbReference type="ARBA" id="ARBA00022741"/>
    </source>
</evidence>
<keyword evidence="8" id="KW-0067">ATP-binding</keyword>
<evidence type="ECO:0000259" key="14">
    <source>
        <dbReference type="Pfam" id="PF21635"/>
    </source>
</evidence>
<organism evidence="15 16">
    <name type="scientific">Exocentrus adspersus</name>
    <dbReference type="NCBI Taxonomy" id="1586481"/>
    <lineage>
        <taxon>Eukaryota</taxon>
        <taxon>Metazoa</taxon>
        <taxon>Ecdysozoa</taxon>
        <taxon>Arthropoda</taxon>
        <taxon>Hexapoda</taxon>
        <taxon>Insecta</taxon>
        <taxon>Pterygota</taxon>
        <taxon>Neoptera</taxon>
        <taxon>Endopterygota</taxon>
        <taxon>Coleoptera</taxon>
        <taxon>Polyphaga</taxon>
        <taxon>Cucujiformia</taxon>
        <taxon>Chrysomeloidea</taxon>
        <taxon>Cerambycidae</taxon>
        <taxon>Lamiinae</taxon>
        <taxon>Acanthocinini</taxon>
        <taxon>Exocentrus</taxon>
    </lineage>
</organism>
<dbReference type="InterPro" id="IPR041677">
    <property type="entry name" value="DNA2/NAM7_AAA_11"/>
</dbReference>
<dbReference type="GO" id="GO:0003724">
    <property type="term" value="F:RNA helicase activity"/>
    <property type="evidence" value="ECO:0007669"/>
    <property type="project" value="UniProtKB-EC"/>
</dbReference>
<evidence type="ECO:0000259" key="12">
    <source>
        <dbReference type="Pfam" id="PF13087"/>
    </source>
</evidence>
<dbReference type="InterPro" id="IPR049080">
    <property type="entry name" value="MOV-10-like_beta-barrel"/>
</dbReference>
<keyword evidence="5" id="KW-0547">Nucleotide-binding</keyword>
<keyword evidence="6" id="KW-0378">Hydrolase</keyword>
<dbReference type="PANTHER" id="PTHR45418:SF1">
    <property type="entry name" value="CANCER_TESTIS ANTIGEN 55"/>
    <property type="match status" value="1"/>
</dbReference>
<dbReference type="AlphaFoldDB" id="A0AAV8VFH1"/>
<dbReference type="GO" id="GO:0005524">
    <property type="term" value="F:ATP binding"/>
    <property type="evidence" value="ECO:0007669"/>
    <property type="project" value="UniProtKB-KW"/>
</dbReference>
<evidence type="ECO:0000313" key="16">
    <source>
        <dbReference type="Proteomes" id="UP001159042"/>
    </source>
</evidence>
<feature type="domain" description="Helicase MOV-10-like beta-barrel" evidence="13">
    <location>
        <begin position="489"/>
        <end position="561"/>
    </location>
</feature>
<dbReference type="CDD" id="cd18808">
    <property type="entry name" value="SF1_C_Upf1"/>
    <property type="match status" value="1"/>
</dbReference>
<dbReference type="InterPro" id="IPR049079">
    <property type="entry name" value="Mov-10_helical"/>
</dbReference>
<dbReference type="Proteomes" id="UP001159042">
    <property type="component" value="Unassembled WGS sequence"/>
</dbReference>
<evidence type="ECO:0000256" key="7">
    <source>
        <dbReference type="ARBA" id="ARBA00022806"/>
    </source>
</evidence>
<feature type="domain" description="Helicase MOV-10 helical" evidence="14">
    <location>
        <begin position="426"/>
        <end position="480"/>
    </location>
</feature>
<evidence type="ECO:0000259" key="11">
    <source>
        <dbReference type="Pfam" id="PF13086"/>
    </source>
</evidence>
<keyword evidence="16" id="KW-1185">Reference proteome</keyword>
<dbReference type="PANTHER" id="PTHR45418">
    <property type="entry name" value="CANCER/TESTIS ANTIGEN 55"/>
    <property type="match status" value="1"/>
</dbReference>
<gene>
    <name evidence="15" type="ORF">NQ315_000025</name>
</gene>
<comment type="subcellular location">
    <subcellularLocation>
        <location evidence="1">Cytoplasm</location>
    </subcellularLocation>
</comment>
<dbReference type="EMBL" id="JANEYG010000106">
    <property type="protein sequence ID" value="KAJ8912969.1"/>
    <property type="molecule type" value="Genomic_DNA"/>
</dbReference>
<comment type="caution">
    <text evidence="15">The sequence shown here is derived from an EMBL/GenBank/DDBJ whole genome shotgun (WGS) entry which is preliminary data.</text>
</comment>
<evidence type="ECO:0000259" key="13">
    <source>
        <dbReference type="Pfam" id="PF21634"/>
    </source>
</evidence>